<name>A0A4P6KJC7_9MICO</name>
<dbReference type="GO" id="GO:0003700">
    <property type="term" value="F:DNA-binding transcription factor activity"/>
    <property type="evidence" value="ECO:0007669"/>
    <property type="project" value="InterPro"/>
</dbReference>
<comment type="similarity">
    <text evidence="1">Belongs to the LysR transcriptional regulatory family.</text>
</comment>
<dbReference type="SUPFAM" id="SSF46785">
    <property type="entry name" value="Winged helix' DNA-binding domain"/>
    <property type="match status" value="1"/>
</dbReference>
<feature type="domain" description="HTH lysR-type" evidence="5">
    <location>
        <begin position="2"/>
        <end position="59"/>
    </location>
</feature>
<evidence type="ECO:0000313" key="7">
    <source>
        <dbReference type="Proteomes" id="UP000289260"/>
    </source>
</evidence>
<dbReference type="InterPro" id="IPR000847">
    <property type="entry name" value="LysR_HTH_N"/>
</dbReference>
<proteinExistence type="inferred from homology"/>
<dbReference type="GO" id="GO:0003677">
    <property type="term" value="F:DNA binding"/>
    <property type="evidence" value="ECO:0007669"/>
    <property type="project" value="UniProtKB-KW"/>
</dbReference>
<dbReference type="Pfam" id="PF03466">
    <property type="entry name" value="LysR_substrate"/>
    <property type="match status" value="1"/>
</dbReference>
<dbReference type="PANTHER" id="PTHR30346:SF29">
    <property type="entry name" value="LYSR SUBSTRATE-BINDING"/>
    <property type="match status" value="1"/>
</dbReference>
<sequence length="318" mass="34469">MMNLQQLRVLLAVRQHGSLTSAARVLQYGVPTVTHHLRGLEAHLGAMLVERSRSGTRLTPIGDSFAEEAEAVLARLDRAEQAVADQRDAGLTTLRVGTFASIGSRLLPAAIAALQQRTSVRVEVVEAEPTEVVRLLRAGEVHAGLIYDASAEPAFEAPDLALETLLSEPYRVMVARESEWALRDTLDFAELASVAWLCSRSDDEASDRVLRRVCRAMGHPVRALMRTDDLYMIHGLVAEGLGCALTTAAAVDADFDVVLRPTVQDLGERRVMFVSQRSGGPPVVRWLGETLQRIASQAVPSRQAASRICTAGSSRDAS</sequence>
<dbReference type="OrthoDB" id="4131546at2"/>
<evidence type="ECO:0000259" key="5">
    <source>
        <dbReference type="PROSITE" id="PS50931"/>
    </source>
</evidence>
<dbReference type="Proteomes" id="UP000289260">
    <property type="component" value="Chromosome"/>
</dbReference>
<evidence type="ECO:0000313" key="6">
    <source>
        <dbReference type="EMBL" id="QBE49704.1"/>
    </source>
</evidence>
<dbReference type="CDD" id="cd05466">
    <property type="entry name" value="PBP2_LTTR_substrate"/>
    <property type="match status" value="1"/>
</dbReference>
<keyword evidence="3" id="KW-0238">DNA-binding</keyword>
<reference evidence="6 7" key="1">
    <citation type="submission" date="2019-02" db="EMBL/GenBank/DDBJ databases">
        <authorList>
            <person name="Sun L."/>
            <person name="Pan D."/>
            <person name="Wu X."/>
        </authorList>
    </citation>
    <scope>NUCLEOTIDE SEQUENCE [LARGE SCALE GENOMIC DNA]</scope>
    <source>
        <strain evidence="6 7">JW-1</strain>
    </source>
</reference>
<dbReference type="AlphaFoldDB" id="A0A4P6KJC7"/>
<gene>
    <name evidence="6" type="ORF">EVS81_13460</name>
</gene>
<dbReference type="SUPFAM" id="SSF53850">
    <property type="entry name" value="Periplasmic binding protein-like II"/>
    <property type="match status" value="1"/>
</dbReference>
<keyword evidence="7" id="KW-1185">Reference proteome</keyword>
<keyword evidence="4" id="KW-0804">Transcription</keyword>
<organism evidence="6 7">
    <name type="scientific">Leucobacter triazinivorans</name>
    <dbReference type="NCBI Taxonomy" id="1784719"/>
    <lineage>
        <taxon>Bacteria</taxon>
        <taxon>Bacillati</taxon>
        <taxon>Actinomycetota</taxon>
        <taxon>Actinomycetes</taxon>
        <taxon>Micrococcales</taxon>
        <taxon>Microbacteriaceae</taxon>
        <taxon>Leucobacter</taxon>
    </lineage>
</organism>
<dbReference type="InterPro" id="IPR036390">
    <property type="entry name" value="WH_DNA-bd_sf"/>
</dbReference>
<dbReference type="RefSeq" id="WP_130110817.1">
    <property type="nucleotide sequence ID" value="NZ_CP035806.1"/>
</dbReference>
<evidence type="ECO:0000256" key="3">
    <source>
        <dbReference type="ARBA" id="ARBA00023125"/>
    </source>
</evidence>
<evidence type="ECO:0000256" key="4">
    <source>
        <dbReference type="ARBA" id="ARBA00023163"/>
    </source>
</evidence>
<accession>A0A4P6KJC7</accession>
<dbReference type="PROSITE" id="PS50931">
    <property type="entry name" value="HTH_LYSR"/>
    <property type="match status" value="1"/>
</dbReference>
<keyword evidence="2" id="KW-0805">Transcription regulation</keyword>
<dbReference type="InterPro" id="IPR005119">
    <property type="entry name" value="LysR_subst-bd"/>
</dbReference>
<dbReference type="PANTHER" id="PTHR30346">
    <property type="entry name" value="TRANSCRIPTIONAL DUAL REGULATOR HCAR-RELATED"/>
    <property type="match status" value="1"/>
</dbReference>
<dbReference type="Gene3D" id="3.40.190.10">
    <property type="entry name" value="Periplasmic binding protein-like II"/>
    <property type="match status" value="2"/>
</dbReference>
<dbReference type="InterPro" id="IPR036388">
    <property type="entry name" value="WH-like_DNA-bd_sf"/>
</dbReference>
<dbReference type="KEGG" id="ltr:EVS81_13460"/>
<dbReference type="GO" id="GO:0032993">
    <property type="term" value="C:protein-DNA complex"/>
    <property type="evidence" value="ECO:0007669"/>
    <property type="project" value="TreeGrafter"/>
</dbReference>
<dbReference type="Gene3D" id="1.10.10.10">
    <property type="entry name" value="Winged helix-like DNA-binding domain superfamily/Winged helix DNA-binding domain"/>
    <property type="match status" value="1"/>
</dbReference>
<dbReference type="EMBL" id="CP035806">
    <property type="protein sequence ID" value="QBE49704.1"/>
    <property type="molecule type" value="Genomic_DNA"/>
</dbReference>
<evidence type="ECO:0000256" key="1">
    <source>
        <dbReference type="ARBA" id="ARBA00009437"/>
    </source>
</evidence>
<dbReference type="Pfam" id="PF00126">
    <property type="entry name" value="HTH_1"/>
    <property type="match status" value="1"/>
</dbReference>
<protein>
    <submittedName>
        <fullName evidence="6">LysR family transcriptional regulator</fullName>
    </submittedName>
</protein>
<evidence type="ECO:0000256" key="2">
    <source>
        <dbReference type="ARBA" id="ARBA00023015"/>
    </source>
</evidence>